<feature type="compositionally biased region" description="Polar residues" evidence="1">
    <location>
        <begin position="142"/>
        <end position="153"/>
    </location>
</feature>
<keyword evidence="2" id="KW-0472">Membrane</keyword>
<gene>
    <name evidence="3" type="ORF">BN381_190002</name>
</gene>
<feature type="region of interest" description="Disordered" evidence="1">
    <location>
        <begin position="137"/>
        <end position="159"/>
    </location>
</feature>
<feature type="transmembrane region" description="Helical" evidence="2">
    <location>
        <begin position="101"/>
        <end position="121"/>
    </location>
</feature>
<evidence type="ECO:0000256" key="2">
    <source>
        <dbReference type="SAM" id="Phobius"/>
    </source>
</evidence>
<dbReference type="EMBL" id="CANL01000011">
    <property type="protein sequence ID" value="CCM63168.1"/>
    <property type="molecule type" value="Genomic_DNA"/>
</dbReference>
<evidence type="ECO:0000313" key="4">
    <source>
        <dbReference type="Proteomes" id="UP000018291"/>
    </source>
</evidence>
<keyword evidence="2" id="KW-1133">Transmembrane helix</keyword>
<keyword evidence="2" id="KW-0812">Transmembrane</keyword>
<dbReference type="Proteomes" id="UP000018291">
    <property type="component" value="Unassembled WGS sequence"/>
</dbReference>
<accession>R4YXW5</accession>
<keyword evidence="4" id="KW-1185">Reference proteome</keyword>
<evidence type="ECO:0000256" key="1">
    <source>
        <dbReference type="SAM" id="MobiDB-lite"/>
    </source>
</evidence>
<organism evidence="3 4">
    <name type="scientific">Candidatus Neomicrothrix parvicella RN1</name>
    <dbReference type="NCBI Taxonomy" id="1229780"/>
    <lineage>
        <taxon>Bacteria</taxon>
        <taxon>Bacillati</taxon>
        <taxon>Actinomycetota</taxon>
        <taxon>Acidimicrobiia</taxon>
        <taxon>Acidimicrobiales</taxon>
        <taxon>Microthrixaceae</taxon>
        <taxon>Candidatus Neomicrothrix</taxon>
    </lineage>
</organism>
<proteinExistence type="predicted"/>
<evidence type="ECO:0000313" key="3">
    <source>
        <dbReference type="EMBL" id="CCM63168.1"/>
    </source>
</evidence>
<sequence>MRVECASTSTLRPRRESDEVESSVIDGGFLVRNGASVQDGPASGTALGQQLGLGRGELGVVEYAGGLHLSEAFQFVHQAVTRSGRGSRLLGSKLRLLCRRLFGGNLLLVVLGLGPLLLALLDPAGYRCGGTRDGGGSCHGSQQARSSGPSSHSAWHVCS</sequence>
<dbReference type="AlphaFoldDB" id="R4YXW5"/>
<protein>
    <submittedName>
        <fullName evidence="3">Uncharacterized protein</fullName>
    </submittedName>
</protein>
<name>R4YXW5_9ACTN</name>
<reference evidence="3 4" key="1">
    <citation type="journal article" date="2013" name="ISME J.">
        <title>Metabolic model for the filamentous 'Candidatus Microthrix parvicella' based on genomic and metagenomic analyses.</title>
        <authorList>
            <person name="Jon McIlroy S."/>
            <person name="Kristiansen R."/>
            <person name="Albertsen M."/>
            <person name="Michael Karst S."/>
            <person name="Rossetti S."/>
            <person name="Lund Nielsen J."/>
            <person name="Tandoi V."/>
            <person name="James Seviour R."/>
            <person name="Nielsen P.H."/>
        </authorList>
    </citation>
    <scope>NUCLEOTIDE SEQUENCE [LARGE SCALE GENOMIC DNA]</scope>
    <source>
        <strain evidence="3 4">RN1</strain>
    </source>
</reference>
<comment type="caution">
    <text evidence="3">The sequence shown here is derived from an EMBL/GenBank/DDBJ whole genome shotgun (WGS) entry which is preliminary data.</text>
</comment>
<dbReference type="HOGENOM" id="CLU_1657623_0_0_11"/>